<protein>
    <submittedName>
        <fullName evidence="2">Uncharacterized protein</fullName>
    </submittedName>
</protein>
<feature type="compositionally biased region" description="Polar residues" evidence="1">
    <location>
        <begin position="43"/>
        <end position="52"/>
    </location>
</feature>
<feature type="compositionally biased region" description="Low complexity" evidence="1">
    <location>
        <begin position="53"/>
        <end position="75"/>
    </location>
</feature>
<comment type="caution">
    <text evidence="2">The sequence shown here is derived from an EMBL/GenBank/DDBJ whole genome shotgun (WGS) entry which is preliminary data.</text>
</comment>
<proteinExistence type="predicted"/>
<evidence type="ECO:0000313" key="3">
    <source>
        <dbReference type="Proteomes" id="UP000439903"/>
    </source>
</evidence>
<reference evidence="2 3" key="1">
    <citation type="journal article" date="2019" name="Environ. Microbiol.">
        <title>At the nexus of three kingdoms: the genome of the mycorrhizal fungus Gigaspora margarita provides insights into plant, endobacterial and fungal interactions.</title>
        <authorList>
            <person name="Venice F."/>
            <person name="Ghignone S."/>
            <person name="Salvioli di Fossalunga A."/>
            <person name="Amselem J."/>
            <person name="Novero M."/>
            <person name="Xianan X."/>
            <person name="Sedzielewska Toro K."/>
            <person name="Morin E."/>
            <person name="Lipzen A."/>
            <person name="Grigoriev I.V."/>
            <person name="Henrissat B."/>
            <person name="Martin F.M."/>
            <person name="Bonfante P."/>
        </authorList>
    </citation>
    <scope>NUCLEOTIDE SEQUENCE [LARGE SCALE GENOMIC DNA]</scope>
    <source>
        <strain evidence="2 3">BEG34</strain>
    </source>
</reference>
<dbReference type="AlphaFoldDB" id="A0A8H4AF52"/>
<feature type="compositionally biased region" description="Polar residues" evidence="1">
    <location>
        <begin position="76"/>
        <end position="87"/>
    </location>
</feature>
<evidence type="ECO:0000313" key="2">
    <source>
        <dbReference type="EMBL" id="KAF0488227.1"/>
    </source>
</evidence>
<dbReference type="EMBL" id="WTPW01000691">
    <property type="protein sequence ID" value="KAF0488227.1"/>
    <property type="molecule type" value="Genomic_DNA"/>
</dbReference>
<organism evidence="2 3">
    <name type="scientific">Gigaspora margarita</name>
    <dbReference type="NCBI Taxonomy" id="4874"/>
    <lineage>
        <taxon>Eukaryota</taxon>
        <taxon>Fungi</taxon>
        <taxon>Fungi incertae sedis</taxon>
        <taxon>Mucoromycota</taxon>
        <taxon>Glomeromycotina</taxon>
        <taxon>Glomeromycetes</taxon>
        <taxon>Diversisporales</taxon>
        <taxon>Gigasporaceae</taxon>
        <taxon>Gigaspora</taxon>
    </lineage>
</organism>
<gene>
    <name evidence="2" type="ORF">F8M41_022386</name>
</gene>
<sequence>MAKVKKLFSYLFKNKKNICEASLPCSDSHQKILDCGRLHEEPSSSTEDNFPKTNISSRSSTLSSTNSSGNDSFMSGNSSRTLISSDDGNSDPPSWDILFNKFFMIIQHSLIDVENNHLKLENEFKTQFFETDKIVRYNPNVG</sequence>
<feature type="region of interest" description="Disordered" evidence="1">
    <location>
        <begin position="38"/>
        <end position="90"/>
    </location>
</feature>
<name>A0A8H4AF52_GIGMA</name>
<accession>A0A8H4AF52</accession>
<evidence type="ECO:0000256" key="1">
    <source>
        <dbReference type="SAM" id="MobiDB-lite"/>
    </source>
</evidence>
<keyword evidence="3" id="KW-1185">Reference proteome</keyword>
<dbReference type="Proteomes" id="UP000439903">
    <property type="component" value="Unassembled WGS sequence"/>
</dbReference>